<dbReference type="InterPro" id="IPR005467">
    <property type="entry name" value="His_kinase_dom"/>
</dbReference>
<dbReference type="SUPFAM" id="SSF47384">
    <property type="entry name" value="Homodimeric domain of signal transducing histidine kinase"/>
    <property type="match status" value="1"/>
</dbReference>
<dbReference type="PROSITE" id="PS50109">
    <property type="entry name" value="HIS_KIN"/>
    <property type="match status" value="1"/>
</dbReference>
<evidence type="ECO:0000259" key="9">
    <source>
        <dbReference type="PROSITE" id="PS50109"/>
    </source>
</evidence>
<dbReference type="EC" id="2.7.13.3" evidence="2"/>
<dbReference type="CDD" id="cd16922">
    <property type="entry name" value="HATPase_EvgS-ArcB-TorS-like"/>
    <property type="match status" value="1"/>
</dbReference>
<feature type="domain" description="Histidine kinase" evidence="9">
    <location>
        <begin position="153"/>
        <end position="369"/>
    </location>
</feature>
<keyword evidence="5" id="KW-0547">Nucleotide-binding</keyword>
<name>A0A1T4LHG8_9FIRM</name>
<dbReference type="PANTHER" id="PTHR43711:SF26">
    <property type="entry name" value="SENSOR HISTIDINE KINASE RCSC"/>
    <property type="match status" value="1"/>
</dbReference>
<dbReference type="AlphaFoldDB" id="A0A1T4LHG8"/>
<evidence type="ECO:0000256" key="2">
    <source>
        <dbReference type="ARBA" id="ARBA00012438"/>
    </source>
</evidence>
<dbReference type="InterPro" id="IPR000700">
    <property type="entry name" value="PAS-assoc_C"/>
</dbReference>
<dbReference type="SMART" id="SM00387">
    <property type="entry name" value="HATPase_c"/>
    <property type="match status" value="1"/>
</dbReference>
<dbReference type="EMBL" id="FUWM01000008">
    <property type="protein sequence ID" value="SJZ54153.1"/>
    <property type="molecule type" value="Genomic_DNA"/>
</dbReference>
<dbReference type="FunFam" id="3.30.565.10:FF:000037">
    <property type="entry name" value="Hybrid sensor histidine kinase/response regulator"/>
    <property type="match status" value="1"/>
</dbReference>
<accession>A0A1T4LHG8</accession>
<protein>
    <recommendedName>
        <fullName evidence="2">histidine kinase</fullName>
        <ecNumber evidence="2">2.7.13.3</ecNumber>
    </recommendedName>
</protein>
<evidence type="ECO:0000313" key="11">
    <source>
        <dbReference type="EMBL" id="SJZ54153.1"/>
    </source>
</evidence>
<evidence type="ECO:0000256" key="5">
    <source>
        <dbReference type="ARBA" id="ARBA00022741"/>
    </source>
</evidence>
<evidence type="ECO:0000256" key="6">
    <source>
        <dbReference type="ARBA" id="ARBA00022777"/>
    </source>
</evidence>
<dbReference type="InterPro" id="IPR003661">
    <property type="entry name" value="HisK_dim/P_dom"/>
</dbReference>
<proteinExistence type="predicted"/>
<keyword evidence="3" id="KW-0597">Phosphoprotein</keyword>
<dbReference type="Gene3D" id="1.10.287.130">
    <property type="match status" value="1"/>
</dbReference>
<dbReference type="SMART" id="SM00388">
    <property type="entry name" value="HisKA"/>
    <property type="match status" value="1"/>
</dbReference>
<dbReference type="RefSeq" id="WP_078809627.1">
    <property type="nucleotide sequence ID" value="NZ_FUWM01000008.1"/>
</dbReference>
<dbReference type="Gene3D" id="3.30.450.20">
    <property type="entry name" value="PAS domain"/>
    <property type="match status" value="1"/>
</dbReference>
<dbReference type="PROSITE" id="PS50113">
    <property type="entry name" value="PAC"/>
    <property type="match status" value="1"/>
</dbReference>
<evidence type="ECO:0000256" key="8">
    <source>
        <dbReference type="ARBA" id="ARBA00023012"/>
    </source>
</evidence>
<dbReference type="Pfam" id="PF13426">
    <property type="entry name" value="PAS_9"/>
    <property type="match status" value="1"/>
</dbReference>
<organism evidence="11 12">
    <name type="scientific">Selenihalanaerobacter shriftii</name>
    <dbReference type="NCBI Taxonomy" id="142842"/>
    <lineage>
        <taxon>Bacteria</taxon>
        <taxon>Bacillati</taxon>
        <taxon>Bacillota</taxon>
        <taxon>Clostridia</taxon>
        <taxon>Halanaerobiales</taxon>
        <taxon>Halobacteroidaceae</taxon>
        <taxon>Selenihalanaerobacter</taxon>
    </lineage>
</organism>
<dbReference type="InterPro" id="IPR000014">
    <property type="entry name" value="PAS"/>
</dbReference>
<dbReference type="Pfam" id="PF02518">
    <property type="entry name" value="HATPase_c"/>
    <property type="match status" value="1"/>
</dbReference>
<keyword evidence="8" id="KW-0902">Two-component regulatory system</keyword>
<dbReference type="SUPFAM" id="SSF55785">
    <property type="entry name" value="PYP-like sensor domain (PAS domain)"/>
    <property type="match status" value="1"/>
</dbReference>
<dbReference type="InterPro" id="IPR003594">
    <property type="entry name" value="HATPase_dom"/>
</dbReference>
<dbReference type="GO" id="GO:0000155">
    <property type="term" value="F:phosphorelay sensor kinase activity"/>
    <property type="evidence" value="ECO:0007669"/>
    <property type="project" value="InterPro"/>
</dbReference>
<evidence type="ECO:0000256" key="4">
    <source>
        <dbReference type="ARBA" id="ARBA00022679"/>
    </source>
</evidence>
<dbReference type="Pfam" id="PF00512">
    <property type="entry name" value="HisKA"/>
    <property type="match status" value="1"/>
</dbReference>
<keyword evidence="4" id="KW-0808">Transferase</keyword>
<dbReference type="CDD" id="cd00082">
    <property type="entry name" value="HisKA"/>
    <property type="match status" value="1"/>
</dbReference>
<gene>
    <name evidence="11" type="ORF">SAMN02745118_01142</name>
</gene>
<evidence type="ECO:0000259" key="10">
    <source>
        <dbReference type="PROSITE" id="PS50113"/>
    </source>
</evidence>
<dbReference type="Gene3D" id="3.30.565.10">
    <property type="entry name" value="Histidine kinase-like ATPase, C-terminal domain"/>
    <property type="match status" value="1"/>
</dbReference>
<evidence type="ECO:0000256" key="7">
    <source>
        <dbReference type="ARBA" id="ARBA00022840"/>
    </source>
</evidence>
<dbReference type="InterPro" id="IPR036097">
    <property type="entry name" value="HisK_dim/P_sf"/>
</dbReference>
<evidence type="ECO:0000313" key="12">
    <source>
        <dbReference type="Proteomes" id="UP000190625"/>
    </source>
</evidence>
<dbReference type="GO" id="GO:0005524">
    <property type="term" value="F:ATP binding"/>
    <property type="evidence" value="ECO:0007669"/>
    <property type="project" value="UniProtKB-KW"/>
</dbReference>
<sequence>MGSKEEIKKVIKEKYENYGVDAGDNFINILNNLHDIVVCHTANSKVLWANQVAMDEFGISPEDFGDKYCYELFFDCKHNCEGCAVIKARKSGKIEEGEIITPNGKVYLVRAYPIKDNHKKIVGIVEIALDITKGKLLKEKLEFSELKTEFFANLSHDFKTPLNLIFSALQLLDLKLEDEQLKGYVDTINQNGQRLLRLVNNLVDLTKMESNSFSLNLKNHDIVKFVEEVTMSAKEYILDKKRLLQFNTNIQEKVIACDIFSIERVMLNLLSNAVKFTDKGDQIIVNIYERNDKILITVKDTGIGIPEDKQELIFEQFGQVDKSVKRNADGTGIGLSIVKLLVEMHDGQIKVESEYEEGSEFIVELPTKRLSEQDDLQLKEGTLQPEMQDLTNKVEIEFSDIYS</sequence>
<keyword evidence="6" id="KW-0418">Kinase</keyword>
<dbReference type="InterPro" id="IPR050736">
    <property type="entry name" value="Sensor_HK_Regulatory"/>
</dbReference>
<dbReference type="InterPro" id="IPR036890">
    <property type="entry name" value="HATPase_C_sf"/>
</dbReference>
<dbReference type="CDD" id="cd00130">
    <property type="entry name" value="PAS"/>
    <property type="match status" value="1"/>
</dbReference>
<dbReference type="SUPFAM" id="SSF55874">
    <property type="entry name" value="ATPase domain of HSP90 chaperone/DNA topoisomerase II/histidine kinase"/>
    <property type="match status" value="1"/>
</dbReference>
<evidence type="ECO:0000256" key="1">
    <source>
        <dbReference type="ARBA" id="ARBA00000085"/>
    </source>
</evidence>
<reference evidence="12" key="1">
    <citation type="submission" date="2017-02" db="EMBL/GenBank/DDBJ databases">
        <authorList>
            <person name="Varghese N."/>
            <person name="Submissions S."/>
        </authorList>
    </citation>
    <scope>NUCLEOTIDE SEQUENCE [LARGE SCALE GENOMIC DNA]</scope>
    <source>
        <strain evidence="12">ATCC BAA-73</strain>
    </source>
</reference>
<dbReference type="PANTHER" id="PTHR43711">
    <property type="entry name" value="TWO-COMPONENT HISTIDINE KINASE"/>
    <property type="match status" value="1"/>
</dbReference>
<dbReference type="STRING" id="142842.SAMN02745118_01142"/>
<keyword evidence="12" id="KW-1185">Reference proteome</keyword>
<keyword evidence="7" id="KW-0067">ATP-binding</keyword>
<dbReference type="PRINTS" id="PR00344">
    <property type="entry name" value="BCTRLSENSOR"/>
</dbReference>
<dbReference type="InterPro" id="IPR035965">
    <property type="entry name" value="PAS-like_dom_sf"/>
</dbReference>
<comment type="catalytic activity">
    <reaction evidence="1">
        <text>ATP + protein L-histidine = ADP + protein N-phospho-L-histidine.</text>
        <dbReference type="EC" id="2.7.13.3"/>
    </reaction>
</comment>
<feature type="domain" description="PAC" evidence="10">
    <location>
        <begin position="93"/>
        <end position="143"/>
    </location>
</feature>
<dbReference type="Proteomes" id="UP000190625">
    <property type="component" value="Unassembled WGS sequence"/>
</dbReference>
<evidence type="ECO:0000256" key="3">
    <source>
        <dbReference type="ARBA" id="ARBA00022553"/>
    </source>
</evidence>
<dbReference type="InterPro" id="IPR004358">
    <property type="entry name" value="Sig_transdc_His_kin-like_C"/>
</dbReference>
<dbReference type="SMART" id="SM00091">
    <property type="entry name" value="PAS"/>
    <property type="match status" value="1"/>
</dbReference>
<dbReference type="OrthoDB" id="9813394at2"/>